<dbReference type="InterPro" id="IPR005018">
    <property type="entry name" value="DOMON_domain"/>
</dbReference>
<dbReference type="Pfam" id="PF03188">
    <property type="entry name" value="Cytochrom_B561"/>
    <property type="match status" value="1"/>
</dbReference>
<dbReference type="GO" id="GO:0005576">
    <property type="term" value="C:extracellular region"/>
    <property type="evidence" value="ECO:0007669"/>
    <property type="project" value="UniProtKB-SubCell"/>
</dbReference>
<dbReference type="EMBL" id="JACVVK020000095">
    <property type="protein sequence ID" value="KAK7493246.1"/>
    <property type="molecule type" value="Genomic_DNA"/>
</dbReference>
<comment type="similarity">
    <text evidence="5">Belongs to the FRRS1 family.</text>
</comment>
<evidence type="ECO:0000256" key="2">
    <source>
        <dbReference type="ARBA" id="ARBA00004141"/>
    </source>
</evidence>
<feature type="transmembrane region" description="Helical" evidence="20">
    <location>
        <begin position="580"/>
        <end position="597"/>
    </location>
</feature>
<evidence type="ECO:0000256" key="14">
    <source>
        <dbReference type="ARBA" id="ARBA00022989"/>
    </source>
</evidence>
<comment type="subcellular location">
    <subcellularLocation>
        <location evidence="2">Membrane</location>
        <topology evidence="2">Multi-pass membrane protein</topology>
    </subcellularLocation>
    <subcellularLocation>
        <location evidence="3">Secreted</location>
    </subcellularLocation>
</comment>
<keyword evidence="7" id="KW-0964">Secreted</keyword>
<dbReference type="CDD" id="cd08760">
    <property type="entry name" value="Cyt_b561_FRRS1_like"/>
    <property type="match status" value="1"/>
</dbReference>
<feature type="domain" description="Reelin" evidence="24">
    <location>
        <begin position="15"/>
        <end position="175"/>
    </location>
</feature>
<evidence type="ECO:0000256" key="6">
    <source>
        <dbReference type="ARBA" id="ARBA00022448"/>
    </source>
</evidence>
<dbReference type="GO" id="GO:0045087">
    <property type="term" value="P:innate immune response"/>
    <property type="evidence" value="ECO:0007669"/>
    <property type="project" value="UniProtKB-KW"/>
</dbReference>
<keyword evidence="11 21" id="KW-0732">Signal</keyword>
<name>A0ABD0L1N5_9CAEN</name>
<dbReference type="Pfam" id="PF02014">
    <property type="entry name" value="Reeler"/>
    <property type="match status" value="1"/>
</dbReference>
<evidence type="ECO:0000256" key="5">
    <source>
        <dbReference type="ARBA" id="ARBA00009195"/>
    </source>
</evidence>
<dbReference type="SMART" id="SM00664">
    <property type="entry name" value="DoH"/>
    <property type="match status" value="2"/>
</dbReference>
<dbReference type="SMART" id="SM00665">
    <property type="entry name" value="B561"/>
    <property type="match status" value="1"/>
</dbReference>
<dbReference type="PROSITE" id="PS50836">
    <property type="entry name" value="DOMON"/>
    <property type="match status" value="2"/>
</dbReference>
<feature type="compositionally biased region" description="Polar residues" evidence="19">
    <location>
        <begin position="35"/>
        <end position="48"/>
    </location>
</feature>
<dbReference type="Proteomes" id="UP001519460">
    <property type="component" value="Unassembled WGS sequence"/>
</dbReference>
<evidence type="ECO:0000256" key="11">
    <source>
        <dbReference type="ARBA" id="ARBA00022729"/>
    </source>
</evidence>
<feature type="transmembrane region" description="Helical" evidence="20">
    <location>
        <begin position="680"/>
        <end position="699"/>
    </location>
</feature>
<dbReference type="InterPro" id="IPR051237">
    <property type="entry name" value="Ferric-chelate_Red/DefProt"/>
</dbReference>
<dbReference type="PROSITE" id="PS50939">
    <property type="entry name" value="CYTOCHROME_B561"/>
    <property type="match status" value="1"/>
</dbReference>
<keyword evidence="10 20" id="KW-0812">Transmembrane</keyword>
<evidence type="ECO:0000256" key="3">
    <source>
        <dbReference type="ARBA" id="ARBA00004613"/>
    </source>
</evidence>
<evidence type="ECO:0000256" key="18">
    <source>
        <dbReference type="ARBA" id="ARBA00023180"/>
    </source>
</evidence>
<proteinExistence type="inferred from homology"/>
<evidence type="ECO:0000259" key="23">
    <source>
        <dbReference type="PROSITE" id="PS50939"/>
    </source>
</evidence>
<feature type="transmembrane region" description="Helical" evidence="20">
    <location>
        <begin position="617"/>
        <end position="637"/>
    </location>
</feature>
<evidence type="ECO:0000256" key="1">
    <source>
        <dbReference type="ARBA" id="ARBA00001970"/>
    </source>
</evidence>
<protein>
    <recommendedName>
        <fullName evidence="27">Ferric-chelate reductase 1</fullName>
    </recommendedName>
</protein>
<evidence type="ECO:0000313" key="25">
    <source>
        <dbReference type="EMBL" id="KAK7493246.1"/>
    </source>
</evidence>
<evidence type="ECO:0000256" key="8">
    <source>
        <dbReference type="ARBA" id="ARBA00022529"/>
    </source>
</evidence>
<evidence type="ECO:0000256" key="7">
    <source>
        <dbReference type="ARBA" id="ARBA00022525"/>
    </source>
</evidence>
<dbReference type="AlphaFoldDB" id="A0ABD0L1N5"/>
<keyword evidence="18" id="KW-0325">Glycoprotein</keyword>
<dbReference type="Pfam" id="PF03351">
    <property type="entry name" value="DOMON"/>
    <property type="match status" value="1"/>
</dbReference>
<dbReference type="PANTHER" id="PTHR45828:SF9">
    <property type="entry name" value="CELL WALL INTEGRITY AND STRESS RESPONSE COMPONENT 4-LIKE-RELATED"/>
    <property type="match status" value="1"/>
</dbReference>
<dbReference type="Gene3D" id="2.60.40.4060">
    <property type="entry name" value="Reeler domain"/>
    <property type="match status" value="1"/>
</dbReference>
<feature type="region of interest" description="Disordered" evidence="19">
    <location>
        <begin position="28"/>
        <end position="48"/>
    </location>
</feature>
<evidence type="ECO:0000256" key="9">
    <source>
        <dbReference type="ARBA" id="ARBA00022588"/>
    </source>
</evidence>
<evidence type="ECO:0000256" key="16">
    <source>
        <dbReference type="ARBA" id="ARBA00023022"/>
    </source>
</evidence>
<dbReference type="PANTHER" id="PTHR45828">
    <property type="entry name" value="CYTOCHROME B561/FERRIC REDUCTASE TRANSMEMBRANE"/>
    <property type="match status" value="1"/>
</dbReference>
<feature type="transmembrane region" description="Helical" evidence="20">
    <location>
        <begin position="540"/>
        <end position="559"/>
    </location>
</feature>
<evidence type="ECO:0000256" key="13">
    <source>
        <dbReference type="ARBA" id="ARBA00022982"/>
    </source>
</evidence>
<dbReference type="InterPro" id="IPR042307">
    <property type="entry name" value="Reeler_sf"/>
</dbReference>
<keyword evidence="8" id="KW-0929">Antimicrobial</keyword>
<dbReference type="InterPro" id="IPR002861">
    <property type="entry name" value="Reeler_dom"/>
</dbReference>
<feature type="domain" description="DOMON" evidence="22">
    <location>
        <begin position="395"/>
        <end position="538"/>
    </location>
</feature>
<keyword evidence="9" id="KW-0399">Innate immunity</keyword>
<evidence type="ECO:0000256" key="21">
    <source>
        <dbReference type="SAM" id="SignalP"/>
    </source>
</evidence>
<evidence type="ECO:0000256" key="17">
    <source>
        <dbReference type="ARBA" id="ARBA00023136"/>
    </source>
</evidence>
<evidence type="ECO:0000259" key="22">
    <source>
        <dbReference type="PROSITE" id="PS50836"/>
    </source>
</evidence>
<reference evidence="25 26" key="1">
    <citation type="journal article" date="2023" name="Sci. Data">
        <title>Genome assembly of the Korean intertidal mud-creeper Batillaria attramentaria.</title>
        <authorList>
            <person name="Patra A.K."/>
            <person name="Ho P.T."/>
            <person name="Jun S."/>
            <person name="Lee S.J."/>
            <person name="Kim Y."/>
            <person name="Won Y.J."/>
        </authorList>
    </citation>
    <scope>NUCLEOTIDE SEQUENCE [LARGE SCALE GENOMIC DNA]</scope>
    <source>
        <strain evidence="25">Wonlab-2016</strain>
    </source>
</reference>
<evidence type="ECO:0000259" key="24">
    <source>
        <dbReference type="PROSITE" id="PS51019"/>
    </source>
</evidence>
<evidence type="ECO:0000256" key="4">
    <source>
        <dbReference type="ARBA" id="ARBA00008501"/>
    </source>
</evidence>
<feature type="signal peptide" evidence="21">
    <location>
        <begin position="1"/>
        <end position="24"/>
    </location>
</feature>
<organism evidence="25 26">
    <name type="scientific">Batillaria attramentaria</name>
    <dbReference type="NCBI Taxonomy" id="370345"/>
    <lineage>
        <taxon>Eukaryota</taxon>
        <taxon>Metazoa</taxon>
        <taxon>Spiralia</taxon>
        <taxon>Lophotrochozoa</taxon>
        <taxon>Mollusca</taxon>
        <taxon>Gastropoda</taxon>
        <taxon>Caenogastropoda</taxon>
        <taxon>Sorbeoconcha</taxon>
        <taxon>Cerithioidea</taxon>
        <taxon>Batillariidae</taxon>
        <taxon>Batillaria</taxon>
    </lineage>
</organism>
<keyword evidence="16" id="KW-0044">Antibiotic</keyword>
<evidence type="ECO:0000256" key="20">
    <source>
        <dbReference type="SAM" id="Phobius"/>
    </source>
</evidence>
<comment type="caution">
    <text evidence="25">The sequence shown here is derived from an EMBL/GenBank/DDBJ whole genome shotgun (WGS) entry which is preliminary data.</text>
</comment>
<evidence type="ECO:0000313" key="26">
    <source>
        <dbReference type="Proteomes" id="UP001519460"/>
    </source>
</evidence>
<feature type="domain" description="Cytochrome b561" evidence="23">
    <location>
        <begin position="501"/>
        <end position="704"/>
    </location>
</feature>
<keyword evidence="17 20" id="KW-0472">Membrane</keyword>
<keyword evidence="14 20" id="KW-1133">Transmembrane helix</keyword>
<dbReference type="GO" id="GO:0016020">
    <property type="term" value="C:membrane"/>
    <property type="evidence" value="ECO:0007669"/>
    <property type="project" value="UniProtKB-SubCell"/>
</dbReference>
<feature type="transmembrane region" description="Helical" evidence="20">
    <location>
        <begin position="649"/>
        <end position="668"/>
    </location>
</feature>
<gene>
    <name evidence="25" type="ORF">BaRGS_00015583</name>
</gene>
<evidence type="ECO:0008006" key="27">
    <source>
        <dbReference type="Google" id="ProtNLM"/>
    </source>
</evidence>
<feature type="chain" id="PRO_5044837328" description="Ferric-chelate reductase 1" evidence="21">
    <location>
        <begin position="25"/>
        <end position="736"/>
    </location>
</feature>
<dbReference type="PROSITE" id="PS51019">
    <property type="entry name" value="REELIN"/>
    <property type="match status" value="1"/>
</dbReference>
<keyword evidence="6" id="KW-0813">Transport</keyword>
<feature type="domain" description="DOMON" evidence="22">
    <location>
        <begin position="205"/>
        <end position="324"/>
    </location>
</feature>
<keyword evidence="15" id="KW-0408">Iron</keyword>
<evidence type="ECO:0000256" key="12">
    <source>
        <dbReference type="ARBA" id="ARBA00022859"/>
    </source>
</evidence>
<evidence type="ECO:0000256" key="15">
    <source>
        <dbReference type="ARBA" id="ARBA00023004"/>
    </source>
</evidence>
<dbReference type="CDD" id="cd08544">
    <property type="entry name" value="Reeler"/>
    <property type="match status" value="1"/>
</dbReference>
<keyword evidence="13" id="KW-0249">Electron transport</keyword>
<dbReference type="Gene3D" id="1.20.120.1770">
    <property type="match status" value="1"/>
</dbReference>
<evidence type="ECO:0000256" key="19">
    <source>
        <dbReference type="SAM" id="MobiDB-lite"/>
    </source>
</evidence>
<comment type="cofactor">
    <cofactor evidence="1">
        <name>heme b</name>
        <dbReference type="ChEBI" id="CHEBI:60344"/>
    </cofactor>
</comment>
<dbReference type="GO" id="GO:0042742">
    <property type="term" value="P:defense response to bacterium"/>
    <property type="evidence" value="ECO:0007669"/>
    <property type="project" value="UniProtKB-KW"/>
</dbReference>
<dbReference type="InterPro" id="IPR006593">
    <property type="entry name" value="Cyt_b561/ferric_Rdtase_TM"/>
</dbReference>
<evidence type="ECO:0000256" key="10">
    <source>
        <dbReference type="ARBA" id="ARBA00022692"/>
    </source>
</evidence>
<comment type="similarity">
    <text evidence="4">Belongs to the insect defense protein family.</text>
</comment>
<keyword evidence="26" id="KW-1185">Reference proteome</keyword>
<sequence>MPGKNACLICGVIVVVLLVPGIRSYPSGAGDEACPTQSPQVCHGGNPQTSESPYAISVEATTYSPGENVSVTLASKDGTPYMGFLLGAHRVTGNMTQYLGVFSATPDAQRLTHTNSDLKKNLTFTWTAPLIDEGDIHFTSAFVFNKTTYWVDVNSSVVTPTGFPSNQTTQTTVVPTTGAAATKFPRDASCGQNKSCYGHCQNDACDFLATWYEDDQSLVISLKSVFSSGSDVWMAIGFGPDEDMNGASVSECVANGGDVQAFMSYNDEYGNKRVTPDPKVGLSNATGSLEDGIFTCTFHRLLVVAAGSDVFNLTTPYHVLMARGQADGWEKKKHSSDAADAFVTSDSYNLTKVTDIDGQITTVAPTTEPPTSKFKKDSACGDTKSCYGDCKEDGCDFLSTWYKSDQSLTISLKSTFSGSDELWMAIGFGTAAKMAPASVSECVISNGQVQAFMSYNKGHSNSRVEPDNAIDRLRGPHVMDERSAKVGLSNVTGSLENGWNIRPHAATDDYVTADSYDLTVVTDINAKLPSYPLVKLHGCLMTLAWVLSGSIGVLVARFYKVTWPNQTVCGVKIWFAVHRCAMLVAFVATVSGFVIIVADVKGYSEILGADYKKAHPILGIIVTALTVINPIMSLMRCSPTHEHRPIFNWAHWAVGTSAYILGVIAVGIGTRLFRAQSPEWVTYVVAGFGVWHVLAHAVLEFNKYAERSDSMVGVYKDLQSFSTSYDGRKVTDAGGC</sequence>
<keyword evidence="12" id="KW-0391">Immunity</keyword>
<accession>A0ABD0L1N5</accession>